<proteinExistence type="predicted"/>
<comment type="caution">
    <text evidence="1">The sequence shown here is derived from an EMBL/GenBank/DDBJ whole genome shotgun (WGS) entry which is preliminary data.</text>
</comment>
<dbReference type="STRING" id="888060.HMPREF9081_0511"/>
<accession>F5RJU0</accession>
<gene>
    <name evidence="1" type="ORF">HMPREF9081_0511</name>
</gene>
<dbReference type="EMBL" id="AFHQ01000017">
    <property type="protein sequence ID" value="EGK61430.1"/>
    <property type="molecule type" value="Genomic_DNA"/>
</dbReference>
<evidence type="ECO:0000313" key="2">
    <source>
        <dbReference type="Proteomes" id="UP000004067"/>
    </source>
</evidence>
<keyword evidence="2" id="KW-1185">Reference proteome</keyword>
<organism evidence="1 2">
    <name type="scientific">Centipeda periodontii DSM 2778</name>
    <dbReference type="NCBI Taxonomy" id="888060"/>
    <lineage>
        <taxon>Bacteria</taxon>
        <taxon>Bacillati</taxon>
        <taxon>Bacillota</taxon>
        <taxon>Negativicutes</taxon>
        <taxon>Selenomonadales</taxon>
        <taxon>Selenomonadaceae</taxon>
        <taxon>Centipeda</taxon>
    </lineage>
</organism>
<dbReference type="AlphaFoldDB" id="F5RJU0"/>
<evidence type="ECO:0000313" key="1">
    <source>
        <dbReference type="EMBL" id="EGK61430.1"/>
    </source>
</evidence>
<name>F5RJU0_9FIRM</name>
<dbReference type="Proteomes" id="UP000004067">
    <property type="component" value="Unassembled WGS sequence"/>
</dbReference>
<protein>
    <submittedName>
        <fullName evidence="1">Uncharacterized protein</fullName>
    </submittedName>
</protein>
<reference evidence="1 2" key="1">
    <citation type="submission" date="2011-04" db="EMBL/GenBank/DDBJ databases">
        <authorList>
            <person name="Muzny D."/>
            <person name="Qin X."/>
            <person name="Deng J."/>
            <person name="Jiang H."/>
            <person name="Liu Y."/>
            <person name="Qu J."/>
            <person name="Song X.-Z."/>
            <person name="Zhang L."/>
            <person name="Thornton R."/>
            <person name="Coyle M."/>
            <person name="Francisco L."/>
            <person name="Jackson L."/>
            <person name="Javaid M."/>
            <person name="Korchina V."/>
            <person name="Kovar C."/>
            <person name="Mata R."/>
            <person name="Mathew T."/>
            <person name="Ngo R."/>
            <person name="Nguyen L."/>
            <person name="Nguyen N."/>
            <person name="Okwuonu G."/>
            <person name="Ongeri F."/>
            <person name="Pham C."/>
            <person name="Simmons D."/>
            <person name="Wilczek-Boney K."/>
            <person name="Hale W."/>
            <person name="Jakkamsetti A."/>
            <person name="Pham P."/>
            <person name="Ruth R."/>
            <person name="San Lucas F."/>
            <person name="Warren J."/>
            <person name="Zhang J."/>
            <person name="Zhao Z."/>
            <person name="Zhou C."/>
            <person name="Zhu D."/>
            <person name="Lee S."/>
            <person name="Bess C."/>
            <person name="Blankenburg K."/>
            <person name="Forbes L."/>
            <person name="Fu Q."/>
            <person name="Gubbala S."/>
            <person name="Hirani K."/>
            <person name="Jayaseelan J.C."/>
            <person name="Lara F."/>
            <person name="Munidasa M."/>
            <person name="Palculict T."/>
            <person name="Patil S."/>
            <person name="Pu L.-L."/>
            <person name="Saada N."/>
            <person name="Tang L."/>
            <person name="Weissenberger G."/>
            <person name="Zhu Y."/>
            <person name="Hemphill L."/>
            <person name="Shang Y."/>
            <person name="Youmans B."/>
            <person name="Ayvaz T."/>
            <person name="Ross M."/>
            <person name="Santibanez J."/>
            <person name="Aqrawi P."/>
            <person name="Gross S."/>
            <person name="Joshi V."/>
            <person name="Fowler G."/>
            <person name="Nazareth L."/>
            <person name="Reid J."/>
            <person name="Worley K."/>
            <person name="Petrosino J."/>
            <person name="Highlander S."/>
            <person name="Gibbs R."/>
        </authorList>
    </citation>
    <scope>NUCLEOTIDE SEQUENCE [LARGE SCALE GENOMIC DNA]</scope>
    <source>
        <strain evidence="1 2">DSM 2778</strain>
    </source>
</reference>
<sequence>MDKYTSPQYKIWNAEHFFIQYMVLSTVLSTLSTENGRAFGKIMHTV</sequence>
<dbReference type="HOGENOM" id="CLU_3181674_0_0_9"/>